<gene>
    <name evidence="5" type="primary">SULT1ST9</name>
    <name evidence="5" type="ORF">Y1Q_0002099</name>
</gene>
<proteinExistence type="inferred from homology"/>
<protein>
    <recommendedName>
        <fullName evidence="3">Sulfotransferase</fullName>
        <ecNumber evidence="3">2.8.2.-</ecNumber>
    </recommendedName>
</protein>
<dbReference type="SUPFAM" id="SSF52540">
    <property type="entry name" value="P-loop containing nucleoside triphosphate hydrolases"/>
    <property type="match status" value="1"/>
</dbReference>
<dbReference type="Pfam" id="PF00685">
    <property type="entry name" value="Sulfotransfer_1"/>
    <property type="match status" value="1"/>
</dbReference>
<dbReference type="Gene3D" id="3.40.50.300">
    <property type="entry name" value="P-loop containing nucleotide triphosphate hydrolases"/>
    <property type="match status" value="1"/>
</dbReference>
<dbReference type="AlphaFoldDB" id="A0A151MJ03"/>
<reference evidence="5 6" key="1">
    <citation type="journal article" date="2012" name="Genome Biol.">
        <title>Sequencing three crocodilian genomes to illuminate the evolution of archosaurs and amniotes.</title>
        <authorList>
            <person name="St John J.A."/>
            <person name="Braun E.L."/>
            <person name="Isberg S.R."/>
            <person name="Miles L.G."/>
            <person name="Chong A.Y."/>
            <person name="Gongora J."/>
            <person name="Dalzell P."/>
            <person name="Moran C."/>
            <person name="Bed'hom B."/>
            <person name="Abzhanov A."/>
            <person name="Burgess S.C."/>
            <person name="Cooksey A.M."/>
            <person name="Castoe T.A."/>
            <person name="Crawford N.G."/>
            <person name="Densmore L.D."/>
            <person name="Drew J.C."/>
            <person name="Edwards S.V."/>
            <person name="Faircloth B.C."/>
            <person name="Fujita M.K."/>
            <person name="Greenwold M.J."/>
            <person name="Hoffmann F.G."/>
            <person name="Howard J.M."/>
            <person name="Iguchi T."/>
            <person name="Janes D.E."/>
            <person name="Khan S.Y."/>
            <person name="Kohno S."/>
            <person name="de Koning A.J."/>
            <person name="Lance S.L."/>
            <person name="McCarthy F.M."/>
            <person name="McCormack J.E."/>
            <person name="Merchant M.E."/>
            <person name="Peterson D.G."/>
            <person name="Pollock D.D."/>
            <person name="Pourmand N."/>
            <person name="Raney B.J."/>
            <person name="Roessler K.A."/>
            <person name="Sanford J.R."/>
            <person name="Sawyer R.H."/>
            <person name="Schmidt C.J."/>
            <person name="Triplett E.W."/>
            <person name="Tuberville T.D."/>
            <person name="Venegas-Anaya M."/>
            <person name="Howard J.T."/>
            <person name="Jarvis E.D."/>
            <person name="Guillette L.J.Jr."/>
            <person name="Glenn T.C."/>
            <person name="Green R.E."/>
            <person name="Ray D.A."/>
        </authorList>
    </citation>
    <scope>NUCLEOTIDE SEQUENCE [LARGE SCALE GENOMIC DNA]</scope>
    <source>
        <strain evidence="5">KSC_2009_1</strain>
    </source>
</reference>
<dbReference type="InterPro" id="IPR000863">
    <property type="entry name" value="Sulfotransferase_dom"/>
</dbReference>
<comment type="similarity">
    <text evidence="1 3">Belongs to the sulfotransferase 1 family.</text>
</comment>
<dbReference type="InterPro" id="IPR027417">
    <property type="entry name" value="P-loop_NTPase"/>
</dbReference>
<dbReference type="eggNOG" id="KOG1584">
    <property type="taxonomic scope" value="Eukaryota"/>
</dbReference>
<accession>A0A151MJ03</accession>
<keyword evidence="2 3" id="KW-0808">Transferase</keyword>
<evidence type="ECO:0000313" key="6">
    <source>
        <dbReference type="Proteomes" id="UP000050525"/>
    </source>
</evidence>
<dbReference type="GO" id="GO:0008146">
    <property type="term" value="F:sulfotransferase activity"/>
    <property type="evidence" value="ECO:0007669"/>
    <property type="project" value="InterPro"/>
</dbReference>
<sequence>MGERKSAEENYTWQDWPVVHAIPMVCTFSFNWERIDNFQSRSEDIVIATHPKSVACVFWYDHVKGWWEKRQDHPILYLFYEAMKEDPKHEIWKVMQFLGKDLTEEVLDRILYHMSFDMMKENPITNYKMAPGFLVEQGYSPFMRKGIAGDWKNHFTVAQNERFNADYEGKMAGTTLWFPTEV</sequence>
<evidence type="ECO:0000256" key="2">
    <source>
        <dbReference type="ARBA" id="ARBA00022679"/>
    </source>
</evidence>
<evidence type="ECO:0000259" key="4">
    <source>
        <dbReference type="Pfam" id="PF00685"/>
    </source>
</evidence>
<dbReference type="STRING" id="8496.A0A151MJ03"/>
<name>A0A151MJ03_ALLMI</name>
<organism evidence="5 6">
    <name type="scientific">Alligator mississippiensis</name>
    <name type="common">American alligator</name>
    <dbReference type="NCBI Taxonomy" id="8496"/>
    <lineage>
        <taxon>Eukaryota</taxon>
        <taxon>Metazoa</taxon>
        <taxon>Chordata</taxon>
        <taxon>Craniata</taxon>
        <taxon>Vertebrata</taxon>
        <taxon>Euteleostomi</taxon>
        <taxon>Archelosauria</taxon>
        <taxon>Archosauria</taxon>
        <taxon>Crocodylia</taxon>
        <taxon>Alligatoridae</taxon>
        <taxon>Alligatorinae</taxon>
        <taxon>Alligator</taxon>
    </lineage>
</organism>
<evidence type="ECO:0000313" key="5">
    <source>
        <dbReference type="EMBL" id="KYO24486.1"/>
    </source>
</evidence>
<comment type="caution">
    <text evidence="5">The sequence shown here is derived from an EMBL/GenBank/DDBJ whole genome shotgun (WGS) entry which is preliminary data.</text>
</comment>
<evidence type="ECO:0000256" key="3">
    <source>
        <dbReference type="RuleBase" id="RU361155"/>
    </source>
</evidence>
<evidence type="ECO:0000256" key="1">
    <source>
        <dbReference type="ARBA" id="ARBA00005771"/>
    </source>
</evidence>
<dbReference type="Proteomes" id="UP000050525">
    <property type="component" value="Unassembled WGS sequence"/>
</dbReference>
<feature type="domain" description="Sulfotransferase" evidence="4">
    <location>
        <begin position="39"/>
        <end position="174"/>
    </location>
</feature>
<keyword evidence="6" id="KW-1185">Reference proteome</keyword>
<dbReference type="EMBL" id="AKHW03006071">
    <property type="protein sequence ID" value="KYO24486.1"/>
    <property type="molecule type" value="Genomic_DNA"/>
</dbReference>
<dbReference type="PANTHER" id="PTHR11783">
    <property type="entry name" value="SULFOTRANSFERASE SULT"/>
    <property type="match status" value="1"/>
</dbReference>
<dbReference type="EC" id="2.8.2.-" evidence="3"/>